<evidence type="ECO:0000313" key="2">
    <source>
        <dbReference type="Proteomes" id="UP000509441"/>
    </source>
</evidence>
<organism evidence="1 2">
    <name type="scientific">Nitrosopumilus oxyclinae</name>
    <dbReference type="NCBI Taxonomy" id="1959104"/>
    <lineage>
        <taxon>Archaea</taxon>
        <taxon>Nitrososphaerota</taxon>
        <taxon>Nitrososphaeria</taxon>
        <taxon>Nitrosopumilales</taxon>
        <taxon>Nitrosopumilaceae</taxon>
        <taxon>Nitrosopumilus</taxon>
    </lineage>
</organism>
<name>A0A7D5R9H6_9ARCH</name>
<dbReference type="OrthoDB" id="2578at2157"/>
<dbReference type="EMBL" id="CP026994">
    <property type="protein sequence ID" value="QLH05202.1"/>
    <property type="molecule type" value="Genomic_DNA"/>
</dbReference>
<evidence type="ECO:0000313" key="1">
    <source>
        <dbReference type="EMBL" id="QLH05202.1"/>
    </source>
</evidence>
<dbReference type="AlphaFoldDB" id="A0A7D5R9H6"/>
<sequence>MNHKNSLYLLSSLFVLILFTSFPFSYGDVGTVSVNSFDVDYNIENGILDTIFLDPDFVELILTMDTSSDGTVEITIPRSLLDAKFDTFDDEFFILVDGFETDYAEIDSTSESRTLVIPFFGGDSFIDIIGTDALNPFSLEPEIPPWIKNNAGWWADGQIDDTAFIQGIQYLITEEIMNIPQTESGEISGNEIPPWIKNNAGWWADGQIDDTAFIQGIQYLITNGILQV</sequence>
<reference evidence="1 2" key="1">
    <citation type="submission" date="2018-02" db="EMBL/GenBank/DDBJ databases">
        <title>Complete genome of Nitrosopumilus oxyclinae HCE1.</title>
        <authorList>
            <person name="Qin W."/>
            <person name="Zheng Y."/>
            <person name="Stahl D.A."/>
        </authorList>
    </citation>
    <scope>NUCLEOTIDE SEQUENCE [LARGE SCALE GENOMIC DNA]</scope>
    <source>
        <strain evidence="1 2">HCE1</strain>
    </source>
</reference>
<dbReference type="Proteomes" id="UP000509441">
    <property type="component" value="Chromosome"/>
</dbReference>
<protein>
    <recommendedName>
        <fullName evidence="3">Peptidase</fullName>
    </recommendedName>
</protein>
<gene>
    <name evidence="1" type="ORF">C5F49_07600</name>
</gene>
<accession>A0A7D5R9H6</accession>
<proteinExistence type="predicted"/>
<evidence type="ECO:0008006" key="3">
    <source>
        <dbReference type="Google" id="ProtNLM"/>
    </source>
</evidence>
<dbReference type="KEGG" id="nox:C5F49_07600"/>
<keyword evidence="2" id="KW-1185">Reference proteome</keyword>